<proteinExistence type="predicted"/>
<feature type="region of interest" description="Disordered" evidence="1">
    <location>
        <begin position="28"/>
        <end position="57"/>
    </location>
</feature>
<keyword evidence="2" id="KW-0732">Signal</keyword>
<feature type="compositionally biased region" description="Low complexity" evidence="1">
    <location>
        <begin position="32"/>
        <end position="55"/>
    </location>
</feature>
<feature type="chain" id="PRO_5047104092" evidence="2">
    <location>
        <begin position="27"/>
        <end position="500"/>
    </location>
</feature>
<dbReference type="PROSITE" id="PS51257">
    <property type="entry name" value="PROKAR_LIPOPROTEIN"/>
    <property type="match status" value="1"/>
</dbReference>
<reference evidence="3 4" key="1">
    <citation type="submission" date="2024-03" db="EMBL/GenBank/DDBJ databases">
        <title>Human intestinal bacterial collection.</title>
        <authorList>
            <person name="Pauvert C."/>
            <person name="Hitch T.C.A."/>
            <person name="Clavel T."/>
        </authorList>
    </citation>
    <scope>NUCLEOTIDE SEQUENCE [LARGE SCALE GENOMIC DNA]</scope>
    <source>
        <strain evidence="3 4">CLA-AA-H192</strain>
    </source>
</reference>
<sequence>MKRTFRIFLFAAILAAFLMGCSPLLPVSPSGETAVPSEPSAPPATTAPTEEPAPTFDDSVLGEAYTNEGTFTDAWGSDWSYSLHVPRLLLDSPAAEELNSKIHRDLSGIISSMETAIEQSTPAELCSVRWERVWTDSIVSLAVIVEYAEGTSHYYIYHFDCANSIELDSAHMLRRLGISMDDYTAAVRRAAAQAFDRQYAGFDPAIGGGAAYLLQLRAMTVAAAGNSDPVPFLPNEDGSLRIFPSIGSIAGAGWYMTPLTVSFGSAETGTGAPIQSNSSDVWAAITLDGTGLQVSFESSGKNYPVSGCYADYTALLAANIGPDAYVFALTAGGFVEAVNMTACSRFETFCSMGPLYGLSGITSLEAGNGTAYAVDAGGAKHDLLPLVQSVESGFSAILSGAWEANREGDAFRLRFGEDGACTLEEARQGSRVTSTGALTVLGMGDGGLLCACSLTQPDGNELTAIWSIEPSFGSLQLCAFSGEDVLDIGADVLRFEPAQE</sequence>
<gene>
    <name evidence="3" type="ORF">WMO66_03705</name>
</gene>
<feature type="signal peptide" evidence="2">
    <location>
        <begin position="1"/>
        <end position="26"/>
    </location>
</feature>
<dbReference type="Proteomes" id="UP001491552">
    <property type="component" value="Unassembled WGS sequence"/>
</dbReference>
<organism evidence="3 4">
    <name type="scientific">Faecousia intestinalis</name>
    <dbReference type="NCBI Taxonomy" id="3133167"/>
    <lineage>
        <taxon>Bacteria</taxon>
        <taxon>Bacillati</taxon>
        <taxon>Bacillota</taxon>
        <taxon>Clostridia</taxon>
        <taxon>Eubacteriales</taxon>
        <taxon>Oscillospiraceae</taxon>
        <taxon>Faecousia</taxon>
    </lineage>
</organism>
<evidence type="ECO:0000256" key="2">
    <source>
        <dbReference type="SAM" id="SignalP"/>
    </source>
</evidence>
<evidence type="ECO:0000313" key="3">
    <source>
        <dbReference type="EMBL" id="MEQ2510364.1"/>
    </source>
</evidence>
<dbReference type="RefSeq" id="WP_349135034.1">
    <property type="nucleotide sequence ID" value="NZ_JBBMFF010000148.1"/>
</dbReference>
<name>A0ABV1G4N0_9FIRM</name>
<evidence type="ECO:0000256" key="1">
    <source>
        <dbReference type="SAM" id="MobiDB-lite"/>
    </source>
</evidence>
<accession>A0ABV1G4N0</accession>
<protein>
    <submittedName>
        <fullName evidence="3">Uncharacterized protein</fullName>
    </submittedName>
</protein>
<keyword evidence="4" id="KW-1185">Reference proteome</keyword>
<dbReference type="EMBL" id="JBBMFF010000148">
    <property type="protein sequence ID" value="MEQ2510364.1"/>
    <property type="molecule type" value="Genomic_DNA"/>
</dbReference>
<evidence type="ECO:0000313" key="4">
    <source>
        <dbReference type="Proteomes" id="UP001491552"/>
    </source>
</evidence>
<comment type="caution">
    <text evidence="3">The sequence shown here is derived from an EMBL/GenBank/DDBJ whole genome shotgun (WGS) entry which is preliminary data.</text>
</comment>